<protein>
    <submittedName>
        <fullName evidence="3">Uncharacterized protein LOC104715396</fullName>
    </submittedName>
</protein>
<dbReference type="InterPro" id="IPR052929">
    <property type="entry name" value="RNase_H-like_EbsB-rel"/>
</dbReference>
<name>A0ABM0TTG2_CAMSA</name>
<sequence length="276" mass="32174">MNIDPICSRCLRDDETIEHILFLCPYAESVWELANIPIQALYLPSISSEFFLEAVFALQNDNEVPLEMKLLPFWTLWHIWKTRNNFIFDEKSEDPNHIVWRARADVREWCRVVLLPHDPPPLISKPTHWNRPPQTMLKCNFDASFDPITYETRGGWILRDYRGISNGWGAANMRYASSPLEAEGKALLNAMQQTWIRGIRHVIFEGDCELLIKMMNKSIYIASIDGVYQDILHWSLKFDNTEFVYTPRNCNRTAHVLAKFGCSTDLFYSSCFHPPV</sequence>
<gene>
    <name evidence="3" type="primary">LOC104715396</name>
</gene>
<proteinExistence type="predicted"/>
<dbReference type="PANTHER" id="PTHR47074:SF78">
    <property type="entry name" value="GB|AAF30348.1-RELATED"/>
    <property type="match status" value="1"/>
</dbReference>
<reference evidence="2" key="1">
    <citation type="journal article" date="2014" name="Nat. Commun.">
        <title>The emerging biofuel crop Camelina sativa retains a highly undifferentiated hexaploid genome structure.</title>
        <authorList>
            <person name="Kagale S."/>
            <person name="Koh C."/>
            <person name="Nixon J."/>
            <person name="Bollina V."/>
            <person name="Clarke W.E."/>
            <person name="Tuteja R."/>
            <person name="Spillane C."/>
            <person name="Robinson S.J."/>
            <person name="Links M.G."/>
            <person name="Clarke C."/>
            <person name="Higgins E.E."/>
            <person name="Huebert T."/>
            <person name="Sharpe A.G."/>
            <person name="Parkin I.A."/>
        </authorList>
    </citation>
    <scope>NUCLEOTIDE SEQUENCE [LARGE SCALE GENOMIC DNA]</scope>
    <source>
        <strain evidence="2">cv. DH55</strain>
    </source>
</reference>
<keyword evidence="2" id="KW-1185">Reference proteome</keyword>
<dbReference type="PANTHER" id="PTHR47074">
    <property type="entry name" value="BNAC02G40300D PROTEIN"/>
    <property type="match status" value="1"/>
</dbReference>
<evidence type="ECO:0000313" key="2">
    <source>
        <dbReference type="Proteomes" id="UP000694864"/>
    </source>
</evidence>
<dbReference type="Pfam" id="PF13456">
    <property type="entry name" value="RVT_3"/>
    <property type="match status" value="1"/>
</dbReference>
<dbReference type="InterPro" id="IPR036397">
    <property type="entry name" value="RNaseH_sf"/>
</dbReference>
<dbReference type="Proteomes" id="UP000694864">
    <property type="component" value="Chromosome 9"/>
</dbReference>
<organism evidence="2 3">
    <name type="scientific">Camelina sativa</name>
    <name type="common">False flax</name>
    <name type="synonym">Myagrum sativum</name>
    <dbReference type="NCBI Taxonomy" id="90675"/>
    <lineage>
        <taxon>Eukaryota</taxon>
        <taxon>Viridiplantae</taxon>
        <taxon>Streptophyta</taxon>
        <taxon>Embryophyta</taxon>
        <taxon>Tracheophyta</taxon>
        <taxon>Spermatophyta</taxon>
        <taxon>Magnoliopsida</taxon>
        <taxon>eudicotyledons</taxon>
        <taxon>Gunneridae</taxon>
        <taxon>Pentapetalae</taxon>
        <taxon>rosids</taxon>
        <taxon>malvids</taxon>
        <taxon>Brassicales</taxon>
        <taxon>Brassicaceae</taxon>
        <taxon>Camelineae</taxon>
        <taxon>Camelina</taxon>
    </lineage>
</organism>
<dbReference type="Gene3D" id="3.30.420.10">
    <property type="entry name" value="Ribonuclease H-like superfamily/Ribonuclease H"/>
    <property type="match status" value="1"/>
</dbReference>
<feature type="domain" description="RNase H type-1" evidence="1">
    <location>
        <begin position="140"/>
        <end position="260"/>
    </location>
</feature>
<evidence type="ECO:0000259" key="1">
    <source>
        <dbReference type="Pfam" id="PF13456"/>
    </source>
</evidence>
<dbReference type="InterPro" id="IPR044730">
    <property type="entry name" value="RNase_H-like_dom_plant"/>
</dbReference>
<reference evidence="3" key="2">
    <citation type="submission" date="2025-08" db="UniProtKB">
        <authorList>
            <consortium name="RefSeq"/>
        </authorList>
    </citation>
    <scope>IDENTIFICATION</scope>
    <source>
        <tissue evidence="3">Leaf</tissue>
    </source>
</reference>
<dbReference type="CDD" id="cd06222">
    <property type="entry name" value="RNase_H_like"/>
    <property type="match status" value="1"/>
</dbReference>
<dbReference type="InterPro" id="IPR012337">
    <property type="entry name" value="RNaseH-like_sf"/>
</dbReference>
<dbReference type="RefSeq" id="XP_010431104.1">
    <property type="nucleotide sequence ID" value="XM_010432802.1"/>
</dbReference>
<accession>A0ABM0TTG2</accession>
<dbReference type="SUPFAM" id="SSF53098">
    <property type="entry name" value="Ribonuclease H-like"/>
    <property type="match status" value="1"/>
</dbReference>
<dbReference type="GeneID" id="104715396"/>
<evidence type="ECO:0000313" key="3">
    <source>
        <dbReference type="RefSeq" id="XP_010431104.1"/>
    </source>
</evidence>
<dbReference type="InterPro" id="IPR002156">
    <property type="entry name" value="RNaseH_domain"/>
</dbReference>